<evidence type="ECO:0000313" key="2">
    <source>
        <dbReference type="EMBL" id="KAL3630938.1"/>
    </source>
</evidence>
<reference evidence="3" key="1">
    <citation type="journal article" date="2024" name="IScience">
        <title>Strigolactones Initiate the Formation of Haustorium-like Structures in Castilleja.</title>
        <authorList>
            <person name="Buerger M."/>
            <person name="Peterson D."/>
            <person name="Chory J."/>
        </authorList>
    </citation>
    <scope>NUCLEOTIDE SEQUENCE [LARGE SCALE GENOMIC DNA]</scope>
</reference>
<gene>
    <name evidence="2" type="ORF">CASFOL_023922</name>
</gene>
<name>A0ABD3CLV2_9LAMI</name>
<sequence>MYAKCAKTSSAHKMFDEMSHRDTVTWNALISGYVKALDSEWFVKIRREDIPIIACEQLANGKLGAQVHSLSQNLGLESNAVVGSSLNNLHVKCGDMADKNVISWSSMISGVSELCKICSSITDGIKSLGMPLLPDFLTWAFGKHD</sequence>
<dbReference type="InterPro" id="IPR046960">
    <property type="entry name" value="PPR_At4g14850-like_plant"/>
</dbReference>
<dbReference type="Proteomes" id="UP001632038">
    <property type="component" value="Unassembled WGS sequence"/>
</dbReference>
<evidence type="ECO:0008006" key="4">
    <source>
        <dbReference type="Google" id="ProtNLM"/>
    </source>
</evidence>
<dbReference type="PANTHER" id="PTHR47926">
    <property type="entry name" value="PENTATRICOPEPTIDE REPEAT-CONTAINING PROTEIN"/>
    <property type="match status" value="1"/>
</dbReference>
<dbReference type="InterPro" id="IPR011990">
    <property type="entry name" value="TPR-like_helical_dom_sf"/>
</dbReference>
<dbReference type="Pfam" id="PF01535">
    <property type="entry name" value="PPR"/>
    <property type="match status" value="1"/>
</dbReference>
<proteinExistence type="predicted"/>
<dbReference type="EMBL" id="JAVIJP010000032">
    <property type="protein sequence ID" value="KAL3630938.1"/>
    <property type="molecule type" value="Genomic_DNA"/>
</dbReference>
<organism evidence="2 3">
    <name type="scientific">Castilleja foliolosa</name>
    <dbReference type="NCBI Taxonomy" id="1961234"/>
    <lineage>
        <taxon>Eukaryota</taxon>
        <taxon>Viridiplantae</taxon>
        <taxon>Streptophyta</taxon>
        <taxon>Embryophyta</taxon>
        <taxon>Tracheophyta</taxon>
        <taxon>Spermatophyta</taxon>
        <taxon>Magnoliopsida</taxon>
        <taxon>eudicotyledons</taxon>
        <taxon>Gunneridae</taxon>
        <taxon>Pentapetalae</taxon>
        <taxon>asterids</taxon>
        <taxon>lamiids</taxon>
        <taxon>Lamiales</taxon>
        <taxon>Orobanchaceae</taxon>
        <taxon>Pedicularideae</taxon>
        <taxon>Castillejinae</taxon>
        <taxon>Castilleja</taxon>
    </lineage>
</organism>
<evidence type="ECO:0000313" key="3">
    <source>
        <dbReference type="Proteomes" id="UP001632038"/>
    </source>
</evidence>
<comment type="caution">
    <text evidence="2">The sequence shown here is derived from an EMBL/GenBank/DDBJ whole genome shotgun (WGS) entry which is preliminary data.</text>
</comment>
<dbReference type="InterPro" id="IPR002885">
    <property type="entry name" value="PPR_rpt"/>
</dbReference>
<dbReference type="Gene3D" id="1.25.40.10">
    <property type="entry name" value="Tetratricopeptide repeat domain"/>
    <property type="match status" value="1"/>
</dbReference>
<keyword evidence="3" id="KW-1185">Reference proteome</keyword>
<evidence type="ECO:0000256" key="1">
    <source>
        <dbReference type="ARBA" id="ARBA00022737"/>
    </source>
</evidence>
<dbReference type="AlphaFoldDB" id="A0ABD3CLV2"/>
<keyword evidence="1" id="KW-0677">Repeat</keyword>
<protein>
    <recommendedName>
        <fullName evidence="4">Pentatricopeptide repeat-containing protein</fullName>
    </recommendedName>
</protein>
<accession>A0ABD3CLV2</accession>